<dbReference type="AlphaFoldDB" id="A0A2W7NWD7"/>
<feature type="compositionally biased region" description="Polar residues" evidence="1">
    <location>
        <begin position="95"/>
        <end position="104"/>
    </location>
</feature>
<protein>
    <submittedName>
        <fullName evidence="2">Uncharacterized protein</fullName>
    </submittedName>
</protein>
<name>A0A2W7NWD7_9BURK</name>
<reference evidence="2" key="1">
    <citation type="submission" date="2018-06" db="EMBL/GenBank/DDBJ databases">
        <title>Genomic Encyclopedia of Type Strains, Phase IV (KMG-V): Genome sequencing to study the core and pangenomes of soil and plant-associated prokaryotes.</title>
        <authorList>
            <person name="Whitman W."/>
        </authorList>
    </citation>
    <scope>NUCLEOTIDE SEQUENCE [LARGE SCALE GENOMIC DNA]</scope>
    <source>
        <strain evidence="2">MLR2-44</strain>
    </source>
</reference>
<dbReference type="Proteomes" id="UP000249638">
    <property type="component" value="Unassembled WGS sequence"/>
</dbReference>
<keyword evidence="3" id="KW-1185">Reference proteome</keyword>
<gene>
    <name evidence="2" type="ORF">C7416_107100</name>
</gene>
<evidence type="ECO:0000313" key="2">
    <source>
        <dbReference type="EMBL" id="PZX26030.1"/>
    </source>
</evidence>
<dbReference type="EMBL" id="QKZN01000007">
    <property type="protein sequence ID" value="PZX26030.1"/>
    <property type="molecule type" value="Genomic_DNA"/>
</dbReference>
<feature type="compositionally biased region" description="Basic and acidic residues" evidence="1">
    <location>
        <begin position="78"/>
        <end position="94"/>
    </location>
</feature>
<comment type="caution">
    <text evidence="2">The sequence shown here is derived from an EMBL/GenBank/DDBJ whole genome shotgun (WGS) entry which is preliminary data.</text>
</comment>
<accession>A0A2W7NWD7</accession>
<sequence>MLDPTKLQKLLDEMLNNPTLRRQLSPSSQRQLDGIRNNLAKQFGAFKREVDGWLTRGRKTSAEAPAIKPNKTTPPAKPHTDAKGGTKTRADANDTTHANQTKSSELARRTLGQLKQKSLGVLGEHMADYHCQEVRRWGVRAKHDNGQKNLAKLNDDSELVQLWPLKVRGRGIDAVWNSNGHKPYAIIEAKASYDPTKTLASLLRDLSDKTGIDAQSSSSSRSGRKQRKQPASRSRSGTAAANAGRPSRTPMSKDWIEARIANAVRNPLLARTIIIKRLYTTRSFFLCSSSGQPCSSTSQTLG</sequence>
<feature type="region of interest" description="Disordered" evidence="1">
    <location>
        <begin position="210"/>
        <end position="251"/>
    </location>
</feature>
<organism evidence="2 3">
    <name type="scientific">Cupriavidus phytorum</name>
    <dbReference type="NCBI Taxonomy" id="3024399"/>
    <lineage>
        <taxon>Bacteria</taxon>
        <taxon>Pseudomonadati</taxon>
        <taxon>Pseudomonadota</taxon>
        <taxon>Betaproteobacteria</taxon>
        <taxon>Burkholderiales</taxon>
        <taxon>Burkholderiaceae</taxon>
        <taxon>Cupriavidus</taxon>
    </lineage>
</organism>
<feature type="region of interest" description="Disordered" evidence="1">
    <location>
        <begin position="54"/>
        <end position="109"/>
    </location>
</feature>
<evidence type="ECO:0000313" key="3">
    <source>
        <dbReference type="Proteomes" id="UP000249638"/>
    </source>
</evidence>
<proteinExistence type="predicted"/>
<evidence type="ECO:0000256" key="1">
    <source>
        <dbReference type="SAM" id="MobiDB-lite"/>
    </source>
</evidence>